<evidence type="ECO:0000313" key="2">
    <source>
        <dbReference type="EMBL" id="KAJ4442928.1"/>
    </source>
</evidence>
<evidence type="ECO:0000313" key="3">
    <source>
        <dbReference type="Proteomes" id="UP001148838"/>
    </source>
</evidence>
<feature type="region of interest" description="Disordered" evidence="1">
    <location>
        <begin position="19"/>
        <end position="50"/>
    </location>
</feature>
<dbReference type="Proteomes" id="UP001148838">
    <property type="component" value="Unassembled WGS sequence"/>
</dbReference>
<reference evidence="2 3" key="1">
    <citation type="journal article" date="2022" name="Allergy">
        <title>Genome assembly and annotation of Periplaneta americana reveal a comprehensive cockroach allergen profile.</title>
        <authorList>
            <person name="Wang L."/>
            <person name="Xiong Q."/>
            <person name="Saelim N."/>
            <person name="Wang L."/>
            <person name="Nong W."/>
            <person name="Wan A.T."/>
            <person name="Shi M."/>
            <person name="Liu X."/>
            <person name="Cao Q."/>
            <person name="Hui J.H.L."/>
            <person name="Sookrung N."/>
            <person name="Leung T.F."/>
            <person name="Tungtrongchitr A."/>
            <person name="Tsui S.K.W."/>
        </authorList>
    </citation>
    <scope>NUCLEOTIDE SEQUENCE [LARGE SCALE GENOMIC DNA]</scope>
    <source>
        <strain evidence="2">PWHHKU_190912</strain>
    </source>
</reference>
<proteinExistence type="predicted"/>
<gene>
    <name evidence="2" type="ORF">ANN_04525</name>
</gene>
<name>A0ABQ8T9J7_PERAM</name>
<comment type="caution">
    <text evidence="2">The sequence shown here is derived from an EMBL/GenBank/DDBJ whole genome shotgun (WGS) entry which is preliminary data.</text>
</comment>
<feature type="compositionally biased region" description="Acidic residues" evidence="1">
    <location>
        <begin position="35"/>
        <end position="49"/>
    </location>
</feature>
<dbReference type="EMBL" id="JAJSOF020000013">
    <property type="protein sequence ID" value="KAJ4442928.1"/>
    <property type="molecule type" value="Genomic_DNA"/>
</dbReference>
<accession>A0ABQ8T9J7</accession>
<protein>
    <submittedName>
        <fullName evidence="2">Uncharacterized protein</fullName>
    </submittedName>
</protein>
<evidence type="ECO:0000256" key="1">
    <source>
        <dbReference type="SAM" id="MobiDB-lite"/>
    </source>
</evidence>
<organism evidence="2 3">
    <name type="scientific">Periplaneta americana</name>
    <name type="common">American cockroach</name>
    <name type="synonym">Blatta americana</name>
    <dbReference type="NCBI Taxonomy" id="6978"/>
    <lineage>
        <taxon>Eukaryota</taxon>
        <taxon>Metazoa</taxon>
        <taxon>Ecdysozoa</taxon>
        <taxon>Arthropoda</taxon>
        <taxon>Hexapoda</taxon>
        <taxon>Insecta</taxon>
        <taxon>Pterygota</taxon>
        <taxon>Neoptera</taxon>
        <taxon>Polyneoptera</taxon>
        <taxon>Dictyoptera</taxon>
        <taxon>Blattodea</taxon>
        <taxon>Blattoidea</taxon>
        <taxon>Blattidae</taxon>
        <taxon>Blattinae</taxon>
        <taxon>Periplaneta</taxon>
    </lineage>
</organism>
<keyword evidence="3" id="KW-1185">Reference proteome</keyword>
<sequence>MRTPNDRLELVRGRLADNGADMEREATGTLCFSRDDDDDDDDDNDDDENLVGISTYSSYCPISAAYLIMYICMYV</sequence>